<dbReference type="InterPro" id="IPR019191">
    <property type="entry name" value="Essential_protein_Yae1_N"/>
</dbReference>
<dbReference type="PANTHER" id="PTHR28532">
    <property type="entry name" value="GEO13458P1"/>
    <property type="match status" value="1"/>
</dbReference>
<dbReference type="Pfam" id="PF09811">
    <property type="entry name" value="Yae1_N"/>
    <property type="match status" value="1"/>
</dbReference>
<dbReference type="EMBL" id="JADWDJ010000014">
    <property type="protein sequence ID" value="KAG5270725.1"/>
    <property type="molecule type" value="Genomic_DNA"/>
</dbReference>
<accession>A0AAV6GB40</accession>
<evidence type="ECO:0000259" key="2">
    <source>
        <dbReference type="Pfam" id="PF09811"/>
    </source>
</evidence>
<dbReference type="InterPro" id="IPR052436">
    <property type="entry name" value="LTO1_adapter"/>
</dbReference>
<evidence type="ECO:0000313" key="3">
    <source>
        <dbReference type="EMBL" id="KAG5270725.1"/>
    </source>
</evidence>
<sequence length="139" mass="16079">MDNVGDDLFETIFMADDRHHIQGYHEGFDEGKQQGWHEGQNHGRIHGAKLSAEVSFYSGFAVTWKYLLQNDMNSKARKQLKLLEMLTGLIQTFPLEDPQHKNLQENMEQIRAKFRQVCSLLHISTDFHGYINSPGQLSF</sequence>
<evidence type="ECO:0000313" key="4">
    <source>
        <dbReference type="Proteomes" id="UP000823561"/>
    </source>
</evidence>
<dbReference type="Proteomes" id="UP000823561">
    <property type="component" value="Chromosome 14"/>
</dbReference>
<gene>
    <name evidence="3" type="ORF">AALO_G00195840</name>
</gene>
<organism evidence="3 4">
    <name type="scientific">Alosa alosa</name>
    <name type="common">allis shad</name>
    <dbReference type="NCBI Taxonomy" id="278164"/>
    <lineage>
        <taxon>Eukaryota</taxon>
        <taxon>Metazoa</taxon>
        <taxon>Chordata</taxon>
        <taxon>Craniata</taxon>
        <taxon>Vertebrata</taxon>
        <taxon>Euteleostomi</taxon>
        <taxon>Actinopterygii</taxon>
        <taxon>Neopterygii</taxon>
        <taxon>Teleostei</taxon>
        <taxon>Clupei</taxon>
        <taxon>Clupeiformes</taxon>
        <taxon>Clupeoidei</taxon>
        <taxon>Clupeidae</taxon>
        <taxon>Alosa</taxon>
    </lineage>
</organism>
<reference evidence="3" key="1">
    <citation type="submission" date="2020-10" db="EMBL/GenBank/DDBJ databases">
        <title>Chromosome-scale genome assembly of the Allis shad, Alosa alosa.</title>
        <authorList>
            <person name="Margot Z."/>
            <person name="Christophe K."/>
            <person name="Cabau C."/>
            <person name="Louis A."/>
            <person name="Berthelot C."/>
            <person name="Parey E."/>
            <person name="Roest Crollius H."/>
            <person name="Montfort J."/>
            <person name="Robinson-Rechavi M."/>
            <person name="Bucao C."/>
            <person name="Bouchez O."/>
            <person name="Gislard M."/>
            <person name="Lluch J."/>
            <person name="Milhes M."/>
            <person name="Lampietro C."/>
            <person name="Lopez Roques C."/>
            <person name="Donnadieu C."/>
            <person name="Braasch I."/>
            <person name="Desvignes T."/>
            <person name="Postlethwait J."/>
            <person name="Bobe J."/>
            <person name="Guiguen Y."/>
        </authorList>
    </citation>
    <scope>NUCLEOTIDE SEQUENCE</scope>
    <source>
        <strain evidence="3">M-15738</strain>
        <tissue evidence="3">Blood</tissue>
    </source>
</reference>
<dbReference type="PANTHER" id="PTHR28532:SF1">
    <property type="entry name" value="ORAL CANCER OVEREXPRESSED 1"/>
    <property type="match status" value="1"/>
</dbReference>
<name>A0AAV6GB40_9TELE</name>
<keyword evidence="4" id="KW-1185">Reference proteome</keyword>
<comment type="caution">
    <text evidence="3">The sequence shown here is derived from an EMBL/GenBank/DDBJ whole genome shotgun (WGS) entry which is preliminary data.</text>
</comment>
<comment type="similarity">
    <text evidence="1">Belongs to the LTO1 family.</text>
</comment>
<feature type="domain" description="Essential protein Yae1 N-terminal" evidence="2">
    <location>
        <begin position="23"/>
        <end position="61"/>
    </location>
</feature>
<evidence type="ECO:0000256" key="1">
    <source>
        <dbReference type="ARBA" id="ARBA00038090"/>
    </source>
</evidence>
<dbReference type="AlphaFoldDB" id="A0AAV6GB40"/>
<protein>
    <recommendedName>
        <fullName evidence="2">Essential protein Yae1 N-terminal domain-containing protein</fullName>
    </recommendedName>
</protein>
<proteinExistence type="inferred from homology"/>